<keyword evidence="3" id="KW-1185">Reference proteome</keyword>
<dbReference type="STRING" id="4155.A0A022QMD7"/>
<evidence type="ECO:0000313" key="2">
    <source>
        <dbReference type="EMBL" id="EYU29867.1"/>
    </source>
</evidence>
<dbReference type="GO" id="GO:0009733">
    <property type="term" value="P:response to auxin"/>
    <property type="evidence" value="ECO:0007669"/>
    <property type="project" value="InterPro"/>
</dbReference>
<dbReference type="eggNOG" id="ENOG502S6EU">
    <property type="taxonomic scope" value="Eukaryota"/>
</dbReference>
<proteinExistence type="inferred from homology"/>
<dbReference type="PANTHER" id="PTHR31374">
    <property type="entry name" value="AUXIN-INDUCED PROTEIN-LIKE-RELATED"/>
    <property type="match status" value="1"/>
</dbReference>
<gene>
    <name evidence="2" type="ORF">MIMGU_mgv1a018630mg</name>
</gene>
<protein>
    <submittedName>
        <fullName evidence="2">Uncharacterized protein</fullName>
    </submittedName>
</protein>
<comment type="similarity">
    <text evidence="1">Belongs to the ARG7 family.</text>
</comment>
<evidence type="ECO:0000313" key="3">
    <source>
        <dbReference type="Proteomes" id="UP000030748"/>
    </source>
</evidence>
<dbReference type="AlphaFoldDB" id="A0A022QMD7"/>
<sequence length="124" mass="14300">KKKKRMAVERRNGFTVLKQLIKKMQNHLHLSRKMDILHMGFECEEVEGTVPFNLKEGHFAIVTKNDKDEPIRFVLELCVLKNPGFLRLLKMAEEEYGFQQGGALAVPCLPEELLRILQVKILVG</sequence>
<evidence type="ECO:0000256" key="1">
    <source>
        <dbReference type="ARBA" id="ARBA00006974"/>
    </source>
</evidence>
<dbReference type="Pfam" id="PF02519">
    <property type="entry name" value="Auxin_inducible"/>
    <property type="match status" value="1"/>
</dbReference>
<name>A0A022QMD7_ERYGU</name>
<dbReference type="EMBL" id="KI631132">
    <property type="protein sequence ID" value="EYU29867.1"/>
    <property type="molecule type" value="Genomic_DNA"/>
</dbReference>
<dbReference type="InterPro" id="IPR003676">
    <property type="entry name" value="SAUR_fam"/>
</dbReference>
<dbReference type="Proteomes" id="UP000030748">
    <property type="component" value="Unassembled WGS sequence"/>
</dbReference>
<dbReference type="PANTHER" id="PTHR31374:SF19">
    <property type="entry name" value="F8A24.8 PROTEIN"/>
    <property type="match status" value="1"/>
</dbReference>
<organism evidence="2 3">
    <name type="scientific">Erythranthe guttata</name>
    <name type="common">Yellow monkey flower</name>
    <name type="synonym">Mimulus guttatus</name>
    <dbReference type="NCBI Taxonomy" id="4155"/>
    <lineage>
        <taxon>Eukaryota</taxon>
        <taxon>Viridiplantae</taxon>
        <taxon>Streptophyta</taxon>
        <taxon>Embryophyta</taxon>
        <taxon>Tracheophyta</taxon>
        <taxon>Spermatophyta</taxon>
        <taxon>Magnoliopsida</taxon>
        <taxon>eudicotyledons</taxon>
        <taxon>Gunneridae</taxon>
        <taxon>Pentapetalae</taxon>
        <taxon>asterids</taxon>
        <taxon>lamiids</taxon>
        <taxon>Lamiales</taxon>
        <taxon>Phrymaceae</taxon>
        <taxon>Erythranthe</taxon>
    </lineage>
</organism>
<feature type="non-terminal residue" evidence="2">
    <location>
        <position position="1"/>
    </location>
</feature>
<reference evidence="2 3" key="1">
    <citation type="journal article" date="2013" name="Proc. Natl. Acad. Sci. U.S.A.">
        <title>Fine-scale variation in meiotic recombination in Mimulus inferred from population shotgun sequencing.</title>
        <authorList>
            <person name="Hellsten U."/>
            <person name="Wright K.M."/>
            <person name="Jenkins J."/>
            <person name="Shu S."/>
            <person name="Yuan Y."/>
            <person name="Wessler S.R."/>
            <person name="Schmutz J."/>
            <person name="Willis J.H."/>
            <person name="Rokhsar D.S."/>
        </authorList>
    </citation>
    <scope>NUCLEOTIDE SEQUENCE [LARGE SCALE GENOMIC DNA]</scope>
    <source>
        <strain evidence="3">cv. DUN x IM62</strain>
    </source>
</reference>
<accession>A0A022QMD7</accession>